<dbReference type="AlphaFoldDB" id="A0A1C3PGB6"/>
<evidence type="ECO:0000256" key="1">
    <source>
        <dbReference type="SAM" id="Phobius"/>
    </source>
</evidence>
<keyword evidence="1" id="KW-0472">Membrane</keyword>
<gene>
    <name evidence="2" type="ORF">FDG2_6029</name>
</gene>
<organism evidence="2 3">
    <name type="scientific">Candidatus Protofrankia californiensis</name>
    <dbReference type="NCBI Taxonomy" id="1839754"/>
    <lineage>
        <taxon>Bacteria</taxon>
        <taxon>Bacillati</taxon>
        <taxon>Actinomycetota</taxon>
        <taxon>Actinomycetes</taxon>
        <taxon>Frankiales</taxon>
        <taxon>Frankiaceae</taxon>
        <taxon>Protofrankia</taxon>
    </lineage>
</organism>
<sequence length="102" mass="11399">MPATHIRPSPRADRTRRAGWALAASAEPLALVGVGWITLAQLSQRQLIVGGQTGPKDLLDPFEIRVEADERQFLEAVTVVPSRQRVSLSQRGALEKRSRFWR</sequence>
<keyword evidence="1" id="KW-0812">Transmembrane</keyword>
<dbReference type="EMBL" id="FLUV01002492">
    <property type="protein sequence ID" value="SBW28806.1"/>
    <property type="molecule type" value="Genomic_DNA"/>
</dbReference>
<evidence type="ECO:0000313" key="3">
    <source>
        <dbReference type="Proteomes" id="UP000199013"/>
    </source>
</evidence>
<proteinExistence type="predicted"/>
<protein>
    <submittedName>
        <fullName evidence="2">Putative membrane protein</fullName>
    </submittedName>
</protein>
<keyword evidence="1" id="KW-1133">Transmembrane helix</keyword>
<evidence type="ECO:0000313" key="2">
    <source>
        <dbReference type="EMBL" id="SBW28806.1"/>
    </source>
</evidence>
<dbReference type="Proteomes" id="UP000199013">
    <property type="component" value="Unassembled WGS sequence"/>
</dbReference>
<name>A0A1C3PGB6_9ACTN</name>
<feature type="transmembrane region" description="Helical" evidence="1">
    <location>
        <begin position="20"/>
        <end position="39"/>
    </location>
</feature>
<reference evidence="3" key="1">
    <citation type="submission" date="2016-02" db="EMBL/GenBank/DDBJ databases">
        <authorList>
            <person name="Wibberg D."/>
        </authorList>
    </citation>
    <scope>NUCLEOTIDE SEQUENCE [LARGE SCALE GENOMIC DNA]</scope>
</reference>
<keyword evidence="3" id="KW-1185">Reference proteome</keyword>
<accession>A0A1C3PGB6</accession>